<keyword evidence="3" id="KW-1185">Reference proteome</keyword>
<dbReference type="EMBL" id="VSRR010020378">
    <property type="protein sequence ID" value="MPC63066.1"/>
    <property type="molecule type" value="Genomic_DNA"/>
</dbReference>
<evidence type="ECO:0000256" key="1">
    <source>
        <dbReference type="SAM" id="MobiDB-lite"/>
    </source>
</evidence>
<reference evidence="2 3" key="1">
    <citation type="submission" date="2019-05" db="EMBL/GenBank/DDBJ databases">
        <title>Another draft genome of Portunus trituberculatus and its Hox gene families provides insights of decapod evolution.</title>
        <authorList>
            <person name="Jeong J.-H."/>
            <person name="Song I."/>
            <person name="Kim S."/>
            <person name="Choi T."/>
            <person name="Kim D."/>
            <person name="Ryu S."/>
            <person name="Kim W."/>
        </authorList>
    </citation>
    <scope>NUCLEOTIDE SEQUENCE [LARGE SCALE GENOMIC DNA]</scope>
    <source>
        <tissue evidence="2">Muscle</tissue>
    </source>
</reference>
<accession>A0A5B7GZL9</accession>
<protein>
    <submittedName>
        <fullName evidence="2">Uncharacterized protein</fullName>
    </submittedName>
</protein>
<dbReference type="Proteomes" id="UP000324222">
    <property type="component" value="Unassembled WGS sequence"/>
</dbReference>
<feature type="region of interest" description="Disordered" evidence="1">
    <location>
        <begin position="50"/>
        <end position="95"/>
    </location>
</feature>
<evidence type="ECO:0000313" key="3">
    <source>
        <dbReference type="Proteomes" id="UP000324222"/>
    </source>
</evidence>
<dbReference type="AlphaFoldDB" id="A0A5B7GZL9"/>
<organism evidence="2 3">
    <name type="scientific">Portunus trituberculatus</name>
    <name type="common">Swimming crab</name>
    <name type="synonym">Neptunus trituberculatus</name>
    <dbReference type="NCBI Taxonomy" id="210409"/>
    <lineage>
        <taxon>Eukaryota</taxon>
        <taxon>Metazoa</taxon>
        <taxon>Ecdysozoa</taxon>
        <taxon>Arthropoda</taxon>
        <taxon>Crustacea</taxon>
        <taxon>Multicrustacea</taxon>
        <taxon>Malacostraca</taxon>
        <taxon>Eumalacostraca</taxon>
        <taxon>Eucarida</taxon>
        <taxon>Decapoda</taxon>
        <taxon>Pleocyemata</taxon>
        <taxon>Brachyura</taxon>
        <taxon>Eubrachyura</taxon>
        <taxon>Portunoidea</taxon>
        <taxon>Portunidae</taxon>
        <taxon>Portuninae</taxon>
        <taxon>Portunus</taxon>
    </lineage>
</organism>
<feature type="compositionally biased region" description="Acidic residues" evidence="1">
    <location>
        <begin position="64"/>
        <end position="76"/>
    </location>
</feature>
<feature type="compositionally biased region" description="Basic residues" evidence="1">
    <location>
        <begin position="82"/>
        <end position="95"/>
    </location>
</feature>
<evidence type="ECO:0000313" key="2">
    <source>
        <dbReference type="EMBL" id="MPC63066.1"/>
    </source>
</evidence>
<gene>
    <name evidence="2" type="ORF">E2C01_057158</name>
</gene>
<proteinExistence type="predicted"/>
<comment type="caution">
    <text evidence="2">The sequence shown here is derived from an EMBL/GenBank/DDBJ whole genome shotgun (WGS) entry which is preliminary data.</text>
</comment>
<name>A0A5B7GZL9_PORTR</name>
<sequence>MAEVLKHGGVVALFHCVPQDLFYTNECGKSLGKWRLFGMWMSFARRSHVTPLAGEGGDEKLYEEQEEEEEEEEEKLEEVLRGKKKKGKKRQKKKKYLEKITKRRKKLAKSKRKK</sequence>